<feature type="domain" description="3-keto-alpha-glucoside-1,2-lyase/3-keto-2-hydroxy-glucal hydratase" evidence="2">
    <location>
        <begin position="25"/>
        <end position="212"/>
    </location>
</feature>
<feature type="chain" id="PRO_5036806942" evidence="1">
    <location>
        <begin position="21"/>
        <end position="215"/>
    </location>
</feature>
<feature type="signal peptide" evidence="1">
    <location>
        <begin position="1"/>
        <end position="20"/>
    </location>
</feature>
<dbReference type="InterPro" id="IPR010496">
    <property type="entry name" value="AL/BT2_dom"/>
</dbReference>
<sequence>MIQLPKFLLCLLLLNPAAMADDQEEWTSLFDGKTFNGWTTMKGKPVTNGWKVVDGAMHRASAGGDIITEAKFKDFILEFEWKISEGGNSGVKYRVQGATGIEYQVLDDQKHADSKNPTHRAASFYDLLAAPDSKPIKPVGEWNQARIVAKGPKLEHWLNGTLVAELDQSSDDWKTRFESSKYKKVENFGTPASPILLQDHRDPVWFRNLRIKELK</sequence>
<proteinExistence type="predicted"/>
<organism evidence="3 4">
    <name type="scientific">Haloferula rosea</name>
    <dbReference type="NCBI Taxonomy" id="490093"/>
    <lineage>
        <taxon>Bacteria</taxon>
        <taxon>Pseudomonadati</taxon>
        <taxon>Verrucomicrobiota</taxon>
        <taxon>Verrucomicrobiia</taxon>
        <taxon>Verrucomicrobiales</taxon>
        <taxon>Verrucomicrobiaceae</taxon>
        <taxon>Haloferula</taxon>
    </lineage>
</organism>
<keyword evidence="4" id="KW-1185">Reference proteome</keyword>
<reference evidence="3" key="1">
    <citation type="submission" date="2021-01" db="EMBL/GenBank/DDBJ databases">
        <title>Modified the classification status of verrucomicrobia.</title>
        <authorList>
            <person name="Feng X."/>
        </authorList>
    </citation>
    <scope>NUCLEOTIDE SEQUENCE</scope>
    <source>
        <strain evidence="3">KCTC 22201</strain>
    </source>
</reference>
<dbReference type="GO" id="GO:0016787">
    <property type="term" value="F:hydrolase activity"/>
    <property type="evidence" value="ECO:0007669"/>
    <property type="project" value="InterPro"/>
</dbReference>
<accession>A0A934RF04</accession>
<dbReference type="AlphaFoldDB" id="A0A934RF04"/>
<evidence type="ECO:0000256" key="1">
    <source>
        <dbReference type="SAM" id="SignalP"/>
    </source>
</evidence>
<evidence type="ECO:0000313" key="3">
    <source>
        <dbReference type="EMBL" id="MBK1827190.1"/>
    </source>
</evidence>
<keyword evidence="1" id="KW-0732">Signal</keyword>
<name>A0A934RF04_9BACT</name>
<evidence type="ECO:0000313" key="4">
    <source>
        <dbReference type="Proteomes" id="UP000658278"/>
    </source>
</evidence>
<dbReference type="EMBL" id="JAENII010000005">
    <property type="protein sequence ID" value="MBK1827190.1"/>
    <property type="molecule type" value="Genomic_DNA"/>
</dbReference>
<dbReference type="RefSeq" id="WP_200278635.1">
    <property type="nucleotide sequence ID" value="NZ_JAENII010000005.1"/>
</dbReference>
<dbReference type="Gene3D" id="2.60.120.560">
    <property type="entry name" value="Exo-inulinase, domain 1"/>
    <property type="match status" value="1"/>
</dbReference>
<evidence type="ECO:0000259" key="2">
    <source>
        <dbReference type="Pfam" id="PF06439"/>
    </source>
</evidence>
<gene>
    <name evidence="3" type="ORF">JIN81_09165</name>
</gene>
<comment type="caution">
    <text evidence="3">The sequence shown here is derived from an EMBL/GenBank/DDBJ whole genome shotgun (WGS) entry which is preliminary data.</text>
</comment>
<dbReference type="Proteomes" id="UP000658278">
    <property type="component" value="Unassembled WGS sequence"/>
</dbReference>
<dbReference type="Pfam" id="PF06439">
    <property type="entry name" value="3keto-disac_hyd"/>
    <property type="match status" value="1"/>
</dbReference>
<protein>
    <submittedName>
        <fullName evidence="3">DUF1080 domain-containing protein</fullName>
    </submittedName>
</protein>